<dbReference type="AlphaFoldDB" id="A0A1R1Y366"/>
<evidence type="ECO:0000313" key="2">
    <source>
        <dbReference type="Proteomes" id="UP000187429"/>
    </source>
</evidence>
<keyword evidence="2" id="KW-1185">Reference proteome</keyword>
<gene>
    <name evidence="1" type="ORF">AYI69_g5874</name>
</gene>
<evidence type="ECO:0000313" key="1">
    <source>
        <dbReference type="EMBL" id="OMJ21299.1"/>
    </source>
</evidence>
<comment type="caution">
    <text evidence="1">The sequence shown here is derived from an EMBL/GenBank/DDBJ whole genome shotgun (WGS) entry which is preliminary data.</text>
</comment>
<reference evidence="2" key="1">
    <citation type="submission" date="2017-01" db="EMBL/GenBank/DDBJ databases">
        <authorList>
            <person name="Wang Y."/>
            <person name="White M."/>
            <person name="Kvist S."/>
            <person name="Moncalvo J.-M."/>
        </authorList>
    </citation>
    <scope>NUCLEOTIDE SEQUENCE [LARGE SCALE GENOMIC DNA]</scope>
    <source>
        <strain evidence="2">ID-206-W2</strain>
    </source>
</reference>
<protein>
    <submittedName>
        <fullName evidence="1">Uncharacterized protein</fullName>
    </submittedName>
</protein>
<name>A0A1R1Y366_9FUNG</name>
<dbReference type="Proteomes" id="UP000187429">
    <property type="component" value="Unassembled WGS sequence"/>
</dbReference>
<organism evidence="1 2">
    <name type="scientific">Smittium culicis</name>
    <dbReference type="NCBI Taxonomy" id="133412"/>
    <lineage>
        <taxon>Eukaryota</taxon>
        <taxon>Fungi</taxon>
        <taxon>Fungi incertae sedis</taxon>
        <taxon>Zoopagomycota</taxon>
        <taxon>Kickxellomycotina</taxon>
        <taxon>Harpellomycetes</taxon>
        <taxon>Harpellales</taxon>
        <taxon>Legeriomycetaceae</taxon>
        <taxon>Smittium</taxon>
    </lineage>
</organism>
<accession>A0A1R1Y366</accession>
<sequence>MPNSPSTSPEVTPLIHGVDYLDEVPLTTGYLEYSESLPAPEFRYIEDIQEGLLDTPILLVNPKFGSKGTKTTLSTL</sequence>
<proteinExistence type="predicted"/>
<dbReference type="EMBL" id="LSSM01002546">
    <property type="protein sequence ID" value="OMJ21299.1"/>
    <property type="molecule type" value="Genomic_DNA"/>
</dbReference>